<gene>
    <name evidence="2" type="ORF">Sradi_7131500</name>
</gene>
<reference evidence="2" key="1">
    <citation type="submission" date="2020-06" db="EMBL/GenBank/DDBJ databases">
        <authorList>
            <person name="Li T."/>
            <person name="Hu X."/>
            <person name="Zhang T."/>
            <person name="Song X."/>
            <person name="Zhang H."/>
            <person name="Dai N."/>
            <person name="Sheng W."/>
            <person name="Hou X."/>
            <person name="Wei L."/>
        </authorList>
    </citation>
    <scope>NUCLEOTIDE SEQUENCE</scope>
    <source>
        <strain evidence="2">G02</strain>
        <tissue evidence="2">Leaf</tissue>
    </source>
</reference>
<feature type="region of interest" description="Disordered" evidence="1">
    <location>
        <begin position="20"/>
        <end position="41"/>
    </location>
</feature>
<accession>A0AAW2IYP7</accession>
<proteinExistence type="predicted"/>
<dbReference type="EMBL" id="JACGWJ010000897">
    <property type="protein sequence ID" value="KAL0287096.1"/>
    <property type="molecule type" value="Genomic_DNA"/>
</dbReference>
<sequence length="78" mass="8701">MSRTSAKVLCFQPHSCHLGVHHQARRPSPPPLSSHTDHLPNRHRMNLLARKVMHKVATQFLALGIKNGRQLGPVGITQ</sequence>
<name>A0AAW2IYP7_SESRA</name>
<evidence type="ECO:0000313" key="2">
    <source>
        <dbReference type="EMBL" id="KAL0287096.1"/>
    </source>
</evidence>
<organism evidence="2">
    <name type="scientific">Sesamum radiatum</name>
    <name type="common">Black benniseed</name>
    <dbReference type="NCBI Taxonomy" id="300843"/>
    <lineage>
        <taxon>Eukaryota</taxon>
        <taxon>Viridiplantae</taxon>
        <taxon>Streptophyta</taxon>
        <taxon>Embryophyta</taxon>
        <taxon>Tracheophyta</taxon>
        <taxon>Spermatophyta</taxon>
        <taxon>Magnoliopsida</taxon>
        <taxon>eudicotyledons</taxon>
        <taxon>Gunneridae</taxon>
        <taxon>Pentapetalae</taxon>
        <taxon>asterids</taxon>
        <taxon>lamiids</taxon>
        <taxon>Lamiales</taxon>
        <taxon>Pedaliaceae</taxon>
        <taxon>Sesamum</taxon>
    </lineage>
</organism>
<dbReference type="AlphaFoldDB" id="A0AAW2IYP7"/>
<evidence type="ECO:0000256" key="1">
    <source>
        <dbReference type="SAM" id="MobiDB-lite"/>
    </source>
</evidence>
<protein>
    <submittedName>
        <fullName evidence="2">Uncharacterized protein</fullName>
    </submittedName>
</protein>
<comment type="caution">
    <text evidence="2">The sequence shown here is derived from an EMBL/GenBank/DDBJ whole genome shotgun (WGS) entry which is preliminary data.</text>
</comment>
<reference evidence="2" key="2">
    <citation type="journal article" date="2024" name="Plant">
        <title>Genomic evolution and insights into agronomic trait innovations of Sesamum species.</title>
        <authorList>
            <person name="Miao H."/>
            <person name="Wang L."/>
            <person name="Qu L."/>
            <person name="Liu H."/>
            <person name="Sun Y."/>
            <person name="Le M."/>
            <person name="Wang Q."/>
            <person name="Wei S."/>
            <person name="Zheng Y."/>
            <person name="Lin W."/>
            <person name="Duan Y."/>
            <person name="Cao H."/>
            <person name="Xiong S."/>
            <person name="Wang X."/>
            <person name="Wei L."/>
            <person name="Li C."/>
            <person name="Ma Q."/>
            <person name="Ju M."/>
            <person name="Zhao R."/>
            <person name="Li G."/>
            <person name="Mu C."/>
            <person name="Tian Q."/>
            <person name="Mei H."/>
            <person name="Zhang T."/>
            <person name="Gao T."/>
            <person name="Zhang H."/>
        </authorList>
    </citation>
    <scope>NUCLEOTIDE SEQUENCE</scope>
    <source>
        <strain evidence="2">G02</strain>
    </source>
</reference>